<dbReference type="PANTHER" id="PTHR34309:SF1">
    <property type="entry name" value="PROTEIN GLCG"/>
    <property type="match status" value="1"/>
</dbReference>
<dbReference type="InterPro" id="IPR038084">
    <property type="entry name" value="PduO/GlcC-like_sf"/>
</dbReference>
<accession>A0ABX1PHC7</accession>
<keyword evidence="2" id="KW-1185">Reference proteome</keyword>
<dbReference type="InterPro" id="IPR005624">
    <property type="entry name" value="PduO/GlcC-like"/>
</dbReference>
<dbReference type="EMBL" id="WTVG01000002">
    <property type="protein sequence ID" value="NMG23358.1"/>
    <property type="molecule type" value="Genomic_DNA"/>
</dbReference>
<proteinExistence type="predicted"/>
<dbReference type="InterPro" id="IPR052517">
    <property type="entry name" value="GlcG_carb_metab_protein"/>
</dbReference>
<comment type="caution">
    <text evidence="1">The sequence shown here is derived from an EMBL/GenBank/DDBJ whole genome shotgun (WGS) entry which is preliminary data.</text>
</comment>
<dbReference type="Pfam" id="PF03928">
    <property type="entry name" value="HbpS-like"/>
    <property type="match status" value="1"/>
</dbReference>
<name>A0ABX1PHC7_9RHOO</name>
<evidence type="ECO:0000313" key="1">
    <source>
        <dbReference type="EMBL" id="NMG23358.1"/>
    </source>
</evidence>
<organism evidence="1 2">
    <name type="scientific">Aromatoleum anaerobium</name>
    <dbReference type="NCBI Taxonomy" id="182180"/>
    <lineage>
        <taxon>Bacteria</taxon>
        <taxon>Pseudomonadati</taxon>
        <taxon>Pseudomonadota</taxon>
        <taxon>Betaproteobacteria</taxon>
        <taxon>Rhodocyclales</taxon>
        <taxon>Rhodocyclaceae</taxon>
        <taxon>Aromatoleum</taxon>
    </lineage>
</organism>
<evidence type="ECO:0000313" key="2">
    <source>
        <dbReference type="Proteomes" id="UP000615989"/>
    </source>
</evidence>
<reference evidence="1" key="1">
    <citation type="submission" date="2019-12" db="EMBL/GenBank/DDBJ databases">
        <title>Comparative genomics gives insights into the taxonomy of the Azoarcus-Aromatoleum group and reveals separate origins of nif in the plant-associated Azoarcus and non-plant-associated Aromatoleum sub-groups.</title>
        <authorList>
            <person name="Lafos M."/>
            <person name="Maluk M."/>
            <person name="Batista M."/>
            <person name="Junghare M."/>
            <person name="Carmona M."/>
            <person name="Faoro H."/>
            <person name="Cruz L.M."/>
            <person name="Battistoni F."/>
            <person name="De Souza E."/>
            <person name="Pedrosa F."/>
            <person name="Chen W.-M."/>
            <person name="Poole P.S."/>
            <person name="Dixon R.A."/>
            <person name="James E.K."/>
        </authorList>
    </citation>
    <scope>NUCLEOTIDE SEQUENCE</scope>
    <source>
        <strain evidence="1">LuFRes1</strain>
    </source>
</reference>
<dbReference type="SUPFAM" id="SSF143744">
    <property type="entry name" value="GlcG-like"/>
    <property type="match status" value="1"/>
</dbReference>
<sequence>MKDIKALTLDDVKRIAAAAEAEAVANGWAVSIAVCDAGGHPLWLQRMDGAPLMSAVVAPEKARTCVMTGKPSKVFEDMVNSGRYAALAMPVVPLEGGEPIVIDGNVIGAVGVSGVKAGEDAQVARAGLAAITADLGEPARGAVRGQNA</sequence>
<gene>
    <name evidence="1" type="ORF">GO606_01225</name>
</gene>
<dbReference type="PANTHER" id="PTHR34309">
    <property type="entry name" value="SLR1406 PROTEIN"/>
    <property type="match status" value="1"/>
</dbReference>
<dbReference type="Proteomes" id="UP000615989">
    <property type="component" value="Unassembled WGS sequence"/>
</dbReference>
<dbReference type="RefSeq" id="WP_169116777.1">
    <property type="nucleotide sequence ID" value="NZ_WTVG02000040.1"/>
</dbReference>
<protein>
    <submittedName>
        <fullName evidence="1">Heme-binding protein</fullName>
    </submittedName>
</protein>
<dbReference type="Gene3D" id="3.30.450.150">
    <property type="entry name" value="Haem-degrading domain"/>
    <property type="match status" value="1"/>
</dbReference>